<keyword evidence="3" id="KW-0808">Transferase</keyword>
<dbReference type="Gene3D" id="3.40.50.720">
    <property type="entry name" value="NAD(P)-binding Rossmann-like Domain"/>
    <property type="match status" value="1"/>
</dbReference>
<proteinExistence type="predicted"/>
<dbReference type="Pfam" id="PF00899">
    <property type="entry name" value="ThiF"/>
    <property type="match status" value="1"/>
</dbReference>
<dbReference type="InterPro" id="IPR000594">
    <property type="entry name" value="ThiF_NAD_FAD-bd"/>
</dbReference>
<feature type="domain" description="THIF-type NAD/FAD binding fold" evidence="1">
    <location>
        <begin position="2"/>
        <end position="216"/>
    </location>
</feature>
<dbReference type="GO" id="GO:0005737">
    <property type="term" value="C:cytoplasm"/>
    <property type="evidence" value="ECO:0007669"/>
    <property type="project" value="TreeGrafter"/>
</dbReference>
<evidence type="ECO:0000313" key="5">
    <source>
        <dbReference type="Proteomes" id="UP000763484"/>
    </source>
</evidence>
<dbReference type="GO" id="GO:0016779">
    <property type="term" value="F:nucleotidyltransferase activity"/>
    <property type="evidence" value="ECO:0007669"/>
    <property type="project" value="UniProtKB-KW"/>
</dbReference>
<dbReference type="AlphaFoldDB" id="A0A8T3V1Q0"/>
<dbReference type="PANTHER" id="PTHR10953">
    <property type="entry name" value="UBIQUITIN-ACTIVATING ENZYME E1"/>
    <property type="match status" value="1"/>
</dbReference>
<name>A0A8T3V1Q0_9ARCH</name>
<dbReference type="EMBL" id="JADFAR010000007">
    <property type="protein sequence ID" value="MBE5728358.1"/>
    <property type="molecule type" value="Genomic_DNA"/>
</dbReference>
<evidence type="ECO:0000313" key="2">
    <source>
        <dbReference type="EMBL" id="MBE5728160.1"/>
    </source>
</evidence>
<accession>A0A8T3V1Q0</accession>
<dbReference type="PANTHER" id="PTHR10953:SF247">
    <property type="entry name" value="SLL6053 PROTEIN"/>
    <property type="match status" value="1"/>
</dbReference>
<dbReference type="EMBL" id="JADFAQ010000026">
    <property type="protein sequence ID" value="MBE5728160.1"/>
    <property type="molecule type" value="Genomic_DNA"/>
</dbReference>
<dbReference type="InterPro" id="IPR045886">
    <property type="entry name" value="ThiF/MoeB/HesA"/>
</dbReference>
<dbReference type="GO" id="GO:0004792">
    <property type="term" value="F:thiosulfate-cyanide sulfurtransferase activity"/>
    <property type="evidence" value="ECO:0007669"/>
    <property type="project" value="TreeGrafter"/>
</dbReference>
<dbReference type="GO" id="GO:0008641">
    <property type="term" value="F:ubiquitin-like modifier activating enzyme activity"/>
    <property type="evidence" value="ECO:0007669"/>
    <property type="project" value="InterPro"/>
</dbReference>
<gene>
    <name evidence="2" type="ORF">IHE50_01960</name>
    <name evidence="3" type="ORF">IHE51_00675</name>
</gene>
<dbReference type="InterPro" id="IPR035985">
    <property type="entry name" value="Ubiquitin-activating_enz"/>
</dbReference>
<dbReference type="Proteomes" id="UP000763484">
    <property type="component" value="Unassembled WGS sequence"/>
</dbReference>
<keyword evidence="3" id="KW-0548">Nucleotidyltransferase</keyword>
<evidence type="ECO:0000259" key="1">
    <source>
        <dbReference type="Pfam" id="PF00899"/>
    </source>
</evidence>
<evidence type="ECO:0000313" key="3">
    <source>
        <dbReference type="EMBL" id="MBE5728358.1"/>
    </source>
</evidence>
<sequence>MRNLNKLRLTLVGCGALGSAILQLIGRLDFGEVDIIDGDIVTETNVKTQVLYDIRDTKTVNYKADVAKLKFEDINSRTRFKSLPFYLTLGNAEEALKGSDLVIDTTDNTKTRLIVNQICVFNGIPLLEVMAKKKEAMVHMVSGDNACFNCIYSASKMADNECASIEPGLPPIAAGIALETLLSFLDGKTGDLKTMIISADPLNISRVKINKTENCEVCSKKTGIVAEKDNFIQICGEGIKYSFSRKIMLHDIYLKLADYGEMEGDNNYIILKNAGKSVLISDYGDLLFTGYDLDEAKRFIELIKSIILSSQLSS</sequence>
<dbReference type="Proteomes" id="UP000718571">
    <property type="component" value="Unassembled WGS sequence"/>
</dbReference>
<organism evidence="3 4">
    <name type="scientific">Candidatus Acidifodinimicrobium mancum</name>
    <dbReference type="NCBI Taxonomy" id="2898728"/>
    <lineage>
        <taxon>Archaea</taxon>
        <taxon>Candidatus Parvarchaeota</taxon>
        <taxon>Candidatus Acidifodinimicrobiaceae</taxon>
        <taxon>Candidatus Acidifodinimicrobium</taxon>
    </lineage>
</organism>
<reference evidence="4 5" key="1">
    <citation type="submission" date="2020-09" db="EMBL/GenBank/DDBJ databases">
        <title>Genomic characterization of a novel Parvarchaeota family in acid mine drainage sediments.</title>
        <authorList>
            <person name="Luo Z.-H."/>
        </authorList>
    </citation>
    <scope>NUCLEOTIDE SEQUENCE [LARGE SCALE GENOMIC DNA]</scope>
    <source>
        <strain evidence="3">MAS1_bins.189</strain>
        <strain evidence="2">TL1-5_bins.178</strain>
    </source>
</reference>
<comment type="caution">
    <text evidence="3">The sequence shown here is derived from an EMBL/GenBank/DDBJ whole genome shotgun (WGS) entry which is preliminary data.</text>
</comment>
<dbReference type="SUPFAM" id="SSF69572">
    <property type="entry name" value="Activating enzymes of the ubiquitin-like proteins"/>
    <property type="match status" value="1"/>
</dbReference>
<evidence type="ECO:0000313" key="4">
    <source>
        <dbReference type="Proteomes" id="UP000718571"/>
    </source>
</evidence>
<protein>
    <submittedName>
        <fullName evidence="3">ThiF family adenylyltransferase</fullName>
    </submittedName>
</protein>